<sequence>MKRILVLNYEFPPLGGGGGIAARVFAKGLIQNGYEVDYLTSGFKGLKTLEVIDGINVYRVPVLGRKNVATANMFSMFCYLITGFWKGIQLCRQRRYDLISTYFVVPTGPLGYVLSKLYRIKNTLSILGGDIYDPTKTSSPHRHWFLRMLVRFLLNHADRIVADSSDIKGNAIKYYNPKNTIDIIPPSYEPLLFTPVKRQKLSLDENLFYTISIGRLVKRKGFDFLIRSIMHTRDNNVHALIIGEGPEKDNLSVLARDLRVEKQIHFLGFVSEERKFQYLSNANVYILSSVHEGFGIVLQEAMQVGLPIISTNTGGQTDVLGNKNSNVLLESRDPQELADVIVRFKTAPNKLSRENMEAIQTYAPHLLAKKYVEI</sequence>
<evidence type="ECO:0000259" key="2">
    <source>
        <dbReference type="Pfam" id="PF13579"/>
    </source>
</evidence>
<dbReference type="PANTHER" id="PTHR12526">
    <property type="entry name" value="GLYCOSYLTRANSFERASE"/>
    <property type="match status" value="1"/>
</dbReference>
<dbReference type="Pfam" id="PF13579">
    <property type="entry name" value="Glyco_trans_4_4"/>
    <property type="match status" value="1"/>
</dbReference>
<reference evidence="3 4" key="1">
    <citation type="journal article" date="2016" name="Nat. Commun.">
        <title>Thousands of microbial genomes shed light on interconnected biogeochemical processes in an aquifer system.</title>
        <authorList>
            <person name="Anantharaman K."/>
            <person name="Brown C.T."/>
            <person name="Hug L.A."/>
            <person name="Sharon I."/>
            <person name="Castelle C.J."/>
            <person name="Probst A.J."/>
            <person name="Thomas B.C."/>
            <person name="Singh A."/>
            <person name="Wilkins M.J."/>
            <person name="Karaoz U."/>
            <person name="Brodie E.L."/>
            <person name="Williams K.H."/>
            <person name="Hubbard S.S."/>
            <person name="Banfield J.F."/>
        </authorList>
    </citation>
    <scope>NUCLEOTIDE SEQUENCE [LARGE SCALE GENOMIC DNA]</scope>
</reference>
<keyword evidence="3" id="KW-0808">Transferase</keyword>
<dbReference type="Pfam" id="PF00534">
    <property type="entry name" value="Glycos_transf_1"/>
    <property type="match status" value="1"/>
</dbReference>
<evidence type="ECO:0000313" key="3">
    <source>
        <dbReference type="EMBL" id="OHA90537.1"/>
    </source>
</evidence>
<protein>
    <submittedName>
        <fullName evidence="3">1,2-diacylglycerol 3-glucosyltransferase</fullName>
    </submittedName>
</protein>
<feature type="domain" description="Glycosyltransferase subfamily 4-like N-terminal" evidence="2">
    <location>
        <begin position="16"/>
        <end position="186"/>
    </location>
</feature>
<dbReference type="PANTHER" id="PTHR12526:SF625">
    <property type="entry name" value="PHOSPHATIDYLINOSITOL GLYCAN-CLASS A"/>
    <property type="match status" value="1"/>
</dbReference>
<dbReference type="Gene3D" id="3.40.50.2000">
    <property type="entry name" value="Glycogen Phosphorylase B"/>
    <property type="match status" value="2"/>
</dbReference>
<dbReference type="AlphaFoldDB" id="A0A1G2SZR7"/>
<evidence type="ECO:0000313" key="4">
    <source>
        <dbReference type="Proteomes" id="UP000178107"/>
    </source>
</evidence>
<dbReference type="InterPro" id="IPR001296">
    <property type="entry name" value="Glyco_trans_1"/>
</dbReference>
<evidence type="ECO:0000259" key="1">
    <source>
        <dbReference type="Pfam" id="PF00534"/>
    </source>
</evidence>
<organism evidence="3 4">
    <name type="scientific">Candidatus Zambryskibacteria bacterium RIFCSPHIGHO2_01_FULL_46_25</name>
    <dbReference type="NCBI Taxonomy" id="1802738"/>
    <lineage>
        <taxon>Bacteria</taxon>
        <taxon>Candidatus Zambryskiibacteriota</taxon>
    </lineage>
</organism>
<gene>
    <name evidence="3" type="ORF">A2838_00995</name>
</gene>
<dbReference type="EMBL" id="MHVH01000004">
    <property type="protein sequence ID" value="OHA90537.1"/>
    <property type="molecule type" value="Genomic_DNA"/>
</dbReference>
<dbReference type="SUPFAM" id="SSF53756">
    <property type="entry name" value="UDP-Glycosyltransferase/glycogen phosphorylase"/>
    <property type="match status" value="1"/>
</dbReference>
<feature type="domain" description="Glycosyl transferase family 1" evidence="1">
    <location>
        <begin position="197"/>
        <end position="351"/>
    </location>
</feature>
<dbReference type="InterPro" id="IPR028098">
    <property type="entry name" value="Glyco_trans_4-like_N"/>
</dbReference>
<proteinExistence type="predicted"/>
<dbReference type="GO" id="GO:0016757">
    <property type="term" value="F:glycosyltransferase activity"/>
    <property type="evidence" value="ECO:0007669"/>
    <property type="project" value="InterPro"/>
</dbReference>
<dbReference type="Proteomes" id="UP000178107">
    <property type="component" value="Unassembled WGS sequence"/>
</dbReference>
<comment type="caution">
    <text evidence="3">The sequence shown here is derived from an EMBL/GenBank/DDBJ whole genome shotgun (WGS) entry which is preliminary data.</text>
</comment>
<accession>A0A1G2SZR7</accession>
<name>A0A1G2SZR7_9BACT</name>